<evidence type="ECO:0000256" key="2">
    <source>
        <dbReference type="ARBA" id="ARBA00023082"/>
    </source>
</evidence>
<evidence type="ECO:0000256" key="3">
    <source>
        <dbReference type="ARBA" id="ARBA00023163"/>
    </source>
</evidence>
<name>A0A5C5V0N3_9BACT</name>
<dbReference type="InterPro" id="IPR013324">
    <property type="entry name" value="RNA_pol_sigma_r3/r4-like"/>
</dbReference>
<dbReference type="EMBL" id="SJPF01000004">
    <property type="protein sequence ID" value="TWT31569.1"/>
    <property type="molecule type" value="Genomic_DNA"/>
</dbReference>
<evidence type="ECO:0000313" key="6">
    <source>
        <dbReference type="Proteomes" id="UP000318878"/>
    </source>
</evidence>
<dbReference type="InterPro" id="IPR053812">
    <property type="entry name" value="HTH_Sigma70_ECF-like"/>
</dbReference>
<dbReference type="NCBIfam" id="TIGR02999">
    <property type="entry name" value="Sig-70_X6"/>
    <property type="match status" value="1"/>
</dbReference>
<dbReference type="InterPro" id="IPR036388">
    <property type="entry name" value="WH-like_DNA-bd_sf"/>
</dbReference>
<evidence type="ECO:0000259" key="4">
    <source>
        <dbReference type="Pfam" id="PF07638"/>
    </source>
</evidence>
<dbReference type="Proteomes" id="UP000318878">
    <property type="component" value="Unassembled WGS sequence"/>
</dbReference>
<dbReference type="GO" id="GO:0006352">
    <property type="term" value="P:DNA-templated transcription initiation"/>
    <property type="evidence" value="ECO:0007669"/>
    <property type="project" value="InterPro"/>
</dbReference>
<reference evidence="5 6" key="1">
    <citation type="submission" date="2019-02" db="EMBL/GenBank/DDBJ databases">
        <title>Deep-cultivation of Planctomycetes and their phenomic and genomic characterization uncovers novel biology.</title>
        <authorList>
            <person name="Wiegand S."/>
            <person name="Jogler M."/>
            <person name="Boedeker C."/>
            <person name="Pinto D."/>
            <person name="Vollmers J."/>
            <person name="Rivas-Marin E."/>
            <person name="Kohn T."/>
            <person name="Peeters S.H."/>
            <person name="Heuer A."/>
            <person name="Rast P."/>
            <person name="Oberbeckmann S."/>
            <person name="Bunk B."/>
            <person name="Jeske O."/>
            <person name="Meyerdierks A."/>
            <person name="Storesund J.E."/>
            <person name="Kallscheuer N."/>
            <person name="Luecker S."/>
            <person name="Lage O.M."/>
            <person name="Pohl T."/>
            <person name="Merkel B.J."/>
            <person name="Hornburger P."/>
            <person name="Mueller R.-W."/>
            <person name="Bruemmer F."/>
            <person name="Labrenz M."/>
            <person name="Spormann A.M."/>
            <person name="Op Den Camp H."/>
            <person name="Overmann J."/>
            <person name="Amann R."/>
            <person name="Jetten M.S.M."/>
            <person name="Mascher T."/>
            <person name="Medema M.H."/>
            <person name="Devos D.P."/>
            <person name="Kaster A.-K."/>
            <person name="Ovreas L."/>
            <person name="Rohde M."/>
            <person name="Galperin M.Y."/>
            <person name="Jogler C."/>
        </authorList>
    </citation>
    <scope>NUCLEOTIDE SEQUENCE [LARGE SCALE GENOMIC DNA]</scope>
    <source>
        <strain evidence="5 6">Enr8</strain>
    </source>
</reference>
<dbReference type="InterPro" id="IPR014284">
    <property type="entry name" value="RNA_pol_sigma-70_dom"/>
</dbReference>
<dbReference type="Pfam" id="PF07638">
    <property type="entry name" value="Sigma70_ECF"/>
    <property type="match status" value="1"/>
</dbReference>
<dbReference type="RefSeq" id="WP_146433773.1">
    <property type="nucleotide sequence ID" value="NZ_SJPF01000004.1"/>
</dbReference>
<evidence type="ECO:0000313" key="5">
    <source>
        <dbReference type="EMBL" id="TWT31569.1"/>
    </source>
</evidence>
<comment type="caution">
    <text evidence="5">The sequence shown here is derived from an EMBL/GenBank/DDBJ whole genome shotgun (WGS) entry which is preliminary data.</text>
</comment>
<sequence>MQISEYLEAVREGKQGAGDLLYAAVYDALRRVAQTRLSHEQFPTLHPTELVHEAWIRLGGDIATPWENRRHFFGAFAEAMRRTLVDRARAKLRDKRGGGRGERVSLTGVDPEASGLSGSILDLNEALEAFEKVEPMKAQVVKLKFFAGMSIKEIAEVTDLSAATVERYWAYSRAWLYHYIARSHD</sequence>
<dbReference type="Gene3D" id="1.10.10.10">
    <property type="entry name" value="Winged helix-like DNA-binding domain superfamily/Winged helix DNA-binding domain"/>
    <property type="match status" value="1"/>
</dbReference>
<feature type="domain" description="RNA polymerase sigma-70 ECF-like HTH" evidence="4">
    <location>
        <begin position="2"/>
        <end position="177"/>
    </location>
</feature>
<dbReference type="InterPro" id="IPR039425">
    <property type="entry name" value="RNA_pol_sigma-70-like"/>
</dbReference>
<keyword evidence="1" id="KW-0805">Transcription regulation</keyword>
<keyword evidence="3" id="KW-0804">Transcription</keyword>
<dbReference type="PANTHER" id="PTHR43133">
    <property type="entry name" value="RNA POLYMERASE ECF-TYPE SIGMA FACTO"/>
    <property type="match status" value="1"/>
</dbReference>
<dbReference type="AlphaFoldDB" id="A0A5C5V0N3"/>
<organism evidence="5 6">
    <name type="scientific">Blastopirellula retiformator</name>
    <dbReference type="NCBI Taxonomy" id="2527970"/>
    <lineage>
        <taxon>Bacteria</taxon>
        <taxon>Pseudomonadati</taxon>
        <taxon>Planctomycetota</taxon>
        <taxon>Planctomycetia</taxon>
        <taxon>Pirellulales</taxon>
        <taxon>Pirellulaceae</taxon>
        <taxon>Blastopirellula</taxon>
    </lineage>
</organism>
<dbReference type="GO" id="GO:0016987">
    <property type="term" value="F:sigma factor activity"/>
    <property type="evidence" value="ECO:0007669"/>
    <property type="project" value="UniProtKB-KW"/>
</dbReference>
<keyword evidence="2" id="KW-0731">Sigma factor</keyword>
<accession>A0A5C5V0N3</accession>
<keyword evidence="6" id="KW-1185">Reference proteome</keyword>
<dbReference type="OrthoDB" id="278371at2"/>
<evidence type="ECO:0000256" key="1">
    <source>
        <dbReference type="ARBA" id="ARBA00023015"/>
    </source>
</evidence>
<dbReference type="SUPFAM" id="SSF88659">
    <property type="entry name" value="Sigma3 and sigma4 domains of RNA polymerase sigma factors"/>
    <property type="match status" value="1"/>
</dbReference>
<gene>
    <name evidence="5" type="ORF">Enr8_34910</name>
</gene>
<dbReference type="PANTHER" id="PTHR43133:SF39">
    <property type="entry name" value="SIMILAR TO RNA POLYMERASE SIGMA-E FACTOR"/>
    <property type="match status" value="1"/>
</dbReference>
<proteinExistence type="predicted"/>
<dbReference type="NCBIfam" id="TIGR02937">
    <property type="entry name" value="sigma70-ECF"/>
    <property type="match status" value="1"/>
</dbReference>
<protein>
    <submittedName>
        <fullName evidence="5">ECF sigma factor</fullName>
    </submittedName>
</protein>
<dbReference type="InterPro" id="IPR011517">
    <property type="entry name" value="RNA_pol_sigma70_ECF-like"/>
</dbReference>